<dbReference type="EMBL" id="BBJS01000048">
    <property type="protein sequence ID" value="GAN14953.1"/>
    <property type="molecule type" value="Genomic_DNA"/>
</dbReference>
<dbReference type="GO" id="GO:0009306">
    <property type="term" value="P:protein secretion"/>
    <property type="evidence" value="ECO:0007669"/>
    <property type="project" value="InterPro"/>
</dbReference>
<dbReference type="GO" id="GO:0097347">
    <property type="term" value="C:TAM protein secretion complex"/>
    <property type="evidence" value="ECO:0007669"/>
    <property type="project" value="TreeGrafter"/>
</dbReference>
<evidence type="ECO:0000256" key="2">
    <source>
        <dbReference type="ARBA" id="ARBA00022692"/>
    </source>
</evidence>
<evidence type="ECO:0000313" key="8">
    <source>
        <dbReference type="Proteomes" id="UP000032025"/>
    </source>
</evidence>
<dbReference type="Pfam" id="PF04357">
    <property type="entry name" value="TamB"/>
    <property type="match status" value="1"/>
</dbReference>
<dbReference type="RefSeq" id="WP_007405077.1">
    <property type="nucleotide sequence ID" value="NZ_BBJS01000048.1"/>
</dbReference>
<evidence type="ECO:0000256" key="4">
    <source>
        <dbReference type="ARBA" id="ARBA00023136"/>
    </source>
</evidence>
<evidence type="ECO:0000313" key="7">
    <source>
        <dbReference type="EMBL" id="GAN14953.1"/>
    </source>
</evidence>
<dbReference type="InterPro" id="IPR007452">
    <property type="entry name" value="TamB_C"/>
</dbReference>
<dbReference type="PANTHER" id="PTHR36985:SF1">
    <property type="entry name" value="TRANSLOCATION AND ASSEMBLY MODULE SUBUNIT TAMB"/>
    <property type="match status" value="1"/>
</dbReference>
<evidence type="ECO:0000256" key="3">
    <source>
        <dbReference type="ARBA" id="ARBA00022989"/>
    </source>
</evidence>
<comment type="subcellular location">
    <subcellularLocation>
        <location evidence="1">Membrane</location>
        <topology evidence="1">Single-pass membrane protein</topology>
    </subcellularLocation>
</comment>
<comment type="caution">
    <text evidence="7">The sequence shown here is derived from an EMBL/GenBank/DDBJ whole genome shotgun (WGS) entry which is preliminary data.</text>
</comment>
<keyword evidence="2 5" id="KW-0812">Transmembrane</keyword>
<feature type="transmembrane region" description="Helical" evidence="5">
    <location>
        <begin position="31"/>
        <end position="50"/>
    </location>
</feature>
<proteinExistence type="predicted"/>
<evidence type="ECO:0000259" key="6">
    <source>
        <dbReference type="Pfam" id="PF04357"/>
    </source>
</evidence>
<protein>
    <submittedName>
        <fullName evidence="7">DNA, contig: SP648</fullName>
    </submittedName>
</protein>
<evidence type="ECO:0000256" key="1">
    <source>
        <dbReference type="ARBA" id="ARBA00004167"/>
    </source>
</evidence>
<evidence type="ECO:0000256" key="5">
    <source>
        <dbReference type="SAM" id="Phobius"/>
    </source>
</evidence>
<dbReference type="GO" id="GO:0005886">
    <property type="term" value="C:plasma membrane"/>
    <property type="evidence" value="ECO:0007669"/>
    <property type="project" value="InterPro"/>
</dbReference>
<gene>
    <name evidence="7" type="ORF">SP6_48_00200</name>
</gene>
<name>A0A0C9NJY4_SPHPI</name>
<keyword evidence="4 5" id="KW-0472">Membrane</keyword>
<dbReference type="PANTHER" id="PTHR36985">
    <property type="entry name" value="TRANSLOCATION AND ASSEMBLY MODULE SUBUNIT TAMB"/>
    <property type="match status" value="1"/>
</dbReference>
<dbReference type="Proteomes" id="UP000032025">
    <property type="component" value="Unassembled WGS sequence"/>
</dbReference>
<sequence>MADEQSMSPEPATQTETVIVRRPLWQRVLKWIGFTILGLILLVGAILLGINTDPGRRFVADQLGGYTTASGLNIKVGRIEGSLYGRMSLVDLRVSDPKGVFLSSPRLNVDWRPFAYTNNHIDVRSLSADLVTLARKPELKPTPSDPNAPLLPDLDIDVNRLTLKRFVIGAPVTGQRHVLAIDGKVHIADRRAQVTASADALRGPGIAGGDRLRLMLDAVPDADRLAVDVKLTAPTGGVVASMAGLKAPLTLAVDGRGGWKAWNGRAIATLGGGELANLTGTARDGHIEIRGVTRPGLYLEGPVERLTAPALQVAIDTTLNERRADTRMKLRSAALMVDAGGLLDLANSRFGDFAVDAKLLTPGAIAPNLRGRDVLARVVLDGAFATPTVDYKIRAASLGFGETSVENLYAEGLAKVNADRILVPVKARAKRIAGLNAAVGGLTNNVAIQGDFAVAMPNILSDNLRIRSDNIDATAVVVANLQTGRYTGALKGRVNNYRVESIGIINLTTDANLVATSGGFGMKGRVVARTSQIFNEGARNFLGGNAIVRADVEYSPQGIVTFSGLRLAAPQFRVTRGQGRYDPATGALAVSADAYSNQYGPLTARVTGSQTNPVVVLSAPRPGVGVGLANLQARIVGQNGAYAVNAKGDTNYGPFTANVLVSTGRQLAIDIRSLVFAGINATGRVVQTAAGPFAGALQFAGQGINGRVQLADQGGNQRADIAARAYNARIPGMVDFTIGRAIVNASVVMLPKAPQIVADAQLADTRYGEIVIQSARAKVNYTGGRGTAQAVLTGSSSIPFNVALNARLSPSEYLVAAQGQANGIRFRTAAPARIRQDQGAWRLSPTRIDFGRGSVLMAGSYGNGLNVQARLDQLQLSILDAFVPNLGISGQASGALDFAQARDASFPSAEARLTIANFRRTGLSAVSEAVDVVFAGRLVPDGGEARALIRRGQTVVGRMVASLRPLPPGNGGWVNRLMQAPLSGGIRYNGPSSVLFSFAALPNQQLSGPIAVAADFGGRVSAPQLNGLIRADNLTYDNEAYGTRLTNMQLAGRFTNDRLEITRLQAKAGEGSIQAQGSIGLAADSGYPIDIRAQLNNARLADSDALAATTSGTIRITNGRDGGLIQGDLTVPNARYQIIRQGQAEVPELTGVRRRSEIRVARPTDRPAPPKPAGLFRLDLRVRANNQLFVSGMGLESEWEMDLRVGGTSAAPTINGGLDLVRGTYSFAGKRFDVNRGTVRFRGGALTDPDINIQATTTTDGITAVINVTGTGQRPQISFTSTPTLPQDEVLSRLLFGTNPENLSATEAIQLAAALNSLRGSGGGLNPLGKLRSATGFDRLRVLGADEATGRGTSLAAGKYLTDNIYVEIVTDARGFTATQLQIALTRTLSLLTQTGSFGGSAGSLRYSRDF</sequence>
<dbReference type="GeneID" id="78528351"/>
<accession>A0A0C9NJY4</accession>
<organism evidence="7 8">
    <name type="scientific">Sphingomonas paucimobilis NBRC 13935</name>
    <dbReference type="NCBI Taxonomy" id="1219050"/>
    <lineage>
        <taxon>Bacteria</taxon>
        <taxon>Pseudomonadati</taxon>
        <taxon>Pseudomonadota</taxon>
        <taxon>Alphaproteobacteria</taxon>
        <taxon>Sphingomonadales</taxon>
        <taxon>Sphingomonadaceae</taxon>
        <taxon>Sphingomonas</taxon>
    </lineage>
</organism>
<feature type="domain" description="Translocation and assembly module TamB C-terminal" evidence="6">
    <location>
        <begin position="1063"/>
        <end position="1411"/>
    </location>
</feature>
<keyword evidence="8" id="KW-1185">Reference proteome</keyword>
<keyword evidence="3 5" id="KW-1133">Transmembrane helix</keyword>
<reference evidence="7 8" key="1">
    <citation type="submission" date="2014-08" db="EMBL/GenBank/DDBJ databases">
        <title>Whole genome shotgun sequence of Sphingomonas paucimobilis NBRC 13935.</title>
        <authorList>
            <person name="Hosoyama A."/>
            <person name="Hashimoto M."/>
            <person name="Hosoyama Y."/>
            <person name="Noguchi M."/>
            <person name="Uohara A."/>
            <person name="Ohji S."/>
            <person name="Katano-Makiyama Y."/>
            <person name="Ichikawa N."/>
            <person name="Kimura A."/>
            <person name="Yamazoe A."/>
            <person name="Fujita N."/>
        </authorList>
    </citation>
    <scope>NUCLEOTIDE SEQUENCE [LARGE SCALE GENOMIC DNA]</scope>
    <source>
        <strain evidence="7 8">NBRC 13935</strain>
    </source>
</reference>